<proteinExistence type="predicted"/>
<dbReference type="eggNOG" id="COG3899">
    <property type="taxonomic scope" value="Bacteria"/>
</dbReference>
<reference evidence="1 2" key="1">
    <citation type="journal article" date="2010" name="J. Bacteriol.">
        <title>Genome sequence of the milbemycin-producing bacterium Streptomyces bingchenggensis.</title>
        <authorList>
            <person name="Wang X.J."/>
            <person name="Yan Y.J."/>
            <person name="Zhang B."/>
            <person name="An J."/>
            <person name="Wang J.J."/>
            <person name="Tian J."/>
            <person name="Jiang L."/>
            <person name="Chen Y.H."/>
            <person name="Huang S.X."/>
            <person name="Yin M."/>
            <person name="Zhang J."/>
            <person name="Gao A.L."/>
            <person name="Liu C.X."/>
            <person name="Zhu Z.X."/>
            <person name="Xiang W.S."/>
        </authorList>
    </citation>
    <scope>NUCLEOTIDE SEQUENCE [LARGE SCALE GENOMIC DNA]</scope>
    <source>
        <strain evidence="1 2">BCW-1</strain>
    </source>
</reference>
<organism evidence="1 2">
    <name type="scientific">Streptomyces bingchenggensis (strain BCW-1)</name>
    <dbReference type="NCBI Taxonomy" id="749414"/>
    <lineage>
        <taxon>Bacteria</taxon>
        <taxon>Bacillati</taxon>
        <taxon>Actinomycetota</taxon>
        <taxon>Actinomycetes</taxon>
        <taxon>Kitasatosporales</taxon>
        <taxon>Streptomycetaceae</taxon>
        <taxon>Streptomyces</taxon>
    </lineage>
</organism>
<dbReference type="KEGG" id="sbh:SBI_09330"/>
<dbReference type="AlphaFoldDB" id="D7C5R9"/>
<protein>
    <submittedName>
        <fullName evidence="1">Regulatory protein LuxR</fullName>
    </submittedName>
</protein>
<evidence type="ECO:0000313" key="2">
    <source>
        <dbReference type="Proteomes" id="UP000000377"/>
    </source>
</evidence>
<name>D7C5R9_STRBB</name>
<gene>
    <name evidence="1" type="ordered locus">SBI_09330</name>
</gene>
<dbReference type="Proteomes" id="UP000000377">
    <property type="component" value="Chromosome"/>
</dbReference>
<dbReference type="EMBL" id="CP002047">
    <property type="protein sequence ID" value="ADI12448.1"/>
    <property type="molecule type" value="Genomic_DNA"/>
</dbReference>
<dbReference type="PATRIC" id="fig|749414.3.peg.9610"/>
<evidence type="ECO:0000313" key="1">
    <source>
        <dbReference type="EMBL" id="ADI12448.1"/>
    </source>
</evidence>
<dbReference type="HOGENOM" id="CLU_758435_0_0_11"/>
<sequence>MAAQVHEPLVLLEALHNRWEAAAAAGPVLVLLDGLERADQLAQFVLRSLPLRTVSFPIVWVLVGRTAPDSVLNDLVAARAGHDAVERMELQPLSAEAILEIAHDRLGAPLQESAAELLLRVDSNPLLAMQVIDTLTSTSGRTKAALAPVAASVSRQVAQTSHRTLRDLSPRAVEMLRVPAVLSRPASPRDVQDLTGLSSVGAAAVVDEAIDAGVLDQRDAKIAFRYPATRIWPSRRGALCTASVLCSWRRPVPTVRWWPSMPQRASNPARPVRGDPHAVGKDLAAATPQAAGELAVIAFHALRPTDPAFPALGEQCVRVLGLGQRCDDALTVGDLVLAQVDDGEFVGRIELMLARALWLAGRWDA</sequence>
<dbReference type="STRING" id="749414.SBI_09330"/>
<accession>D7C5R9</accession>
<keyword evidence="2" id="KW-1185">Reference proteome</keyword>